<dbReference type="Pfam" id="PF00753">
    <property type="entry name" value="Lactamase_B"/>
    <property type="match status" value="1"/>
</dbReference>
<evidence type="ECO:0000313" key="10">
    <source>
        <dbReference type="Proteomes" id="UP000332933"/>
    </source>
</evidence>
<sequence length="232" mass="24801">MKVTVLQEGKYAELDDGMFDVACSITLIQFGKFNILFDTGGAWTLPALLDGLGGAGLDATDITHVIGSHGHSDHIGCLSAFPDAVHVVGADLNVRNKYTTLPTGPFVETMRVFRDEFVTGGKFHSWGDVALPLDDVRGHDGFIRLVTTPGHTAHCSSLLLEGPPGSIAFGSASFSRVAIVGDLWDCADDADYYESLSERPEAQAASRATILAWHPDRIVPGHGPPFCPHKGM</sequence>
<comment type="subunit">
    <text evidence="2">Homodimer.</text>
</comment>
<feature type="domain" description="Metallo-beta-lactamase" evidence="7">
    <location>
        <begin position="22"/>
        <end position="222"/>
    </location>
</feature>
<dbReference type="AlphaFoldDB" id="A0A485KXW8"/>
<comment type="subcellular location">
    <subcellularLocation>
        <location evidence="1">Cytoplasm</location>
        <location evidence="1">Cytosol</location>
    </subcellularLocation>
</comment>
<gene>
    <name evidence="9" type="primary">Aste57867_13362</name>
    <name evidence="8" type="ORF">As57867_013312</name>
    <name evidence="9" type="ORF">ASTE57867_13362</name>
</gene>
<dbReference type="InterPro" id="IPR001279">
    <property type="entry name" value="Metallo-B-lactamas"/>
</dbReference>
<dbReference type="EMBL" id="VJMH01005448">
    <property type="protein sequence ID" value="KAF0695842.1"/>
    <property type="molecule type" value="Genomic_DNA"/>
</dbReference>
<evidence type="ECO:0000313" key="8">
    <source>
        <dbReference type="EMBL" id="KAF0695842.1"/>
    </source>
</evidence>
<dbReference type="GO" id="GO:0005829">
    <property type="term" value="C:cytosol"/>
    <property type="evidence" value="ECO:0007669"/>
    <property type="project" value="UniProtKB-SubCell"/>
</dbReference>
<dbReference type="EMBL" id="CAADRA010005469">
    <property type="protein sequence ID" value="VFT90201.1"/>
    <property type="molecule type" value="Genomic_DNA"/>
</dbReference>
<evidence type="ECO:0000259" key="7">
    <source>
        <dbReference type="SMART" id="SM00849"/>
    </source>
</evidence>
<dbReference type="PANTHER" id="PTHR23200:SF48">
    <property type="entry name" value="METALLO-BETA-LACTAMASE DOMAIN-CONTAINING PROTEIN 1"/>
    <property type="match status" value="1"/>
</dbReference>
<accession>A0A485KXW8</accession>
<comment type="function">
    <text evidence="6">Endoribonuclease that catalyzes the hydrolysis of histone-coding pre-mRNA 3'-end. Involved in histone pre-mRNA processing during the S-phase of the cell cycle, which is required for entering/progressing through S-phase. Cleaves histone pre-mRNA at a major and a minor cleavage site after the 5'-ACCCA-3' and the 5'-ACCCACA-3' sequence, respectively, and located downstream of the stem-loop. May require the presence of the HDE element located at the histone pre-RNA 3'-end to avoid non-specific cleavage.</text>
</comment>
<organism evidence="9 10">
    <name type="scientific">Aphanomyces stellatus</name>
    <dbReference type="NCBI Taxonomy" id="120398"/>
    <lineage>
        <taxon>Eukaryota</taxon>
        <taxon>Sar</taxon>
        <taxon>Stramenopiles</taxon>
        <taxon>Oomycota</taxon>
        <taxon>Saprolegniomycetes</taxon>
        <taxon>Saprolegniales</taxon>
        <taxon>Verrucalvaceae</taxon>
        <taxon>Aphanomyces</taxon>
    </lineage>
</organism>
<evidence type="ECO:0000256" key="3">
    <source>
        <dbReference type="ARBA" id="ARBA00014856"/>
    </source>
</evidence>
<dbReference type="SMART" id="SM00849">
    <property type="entry name" value="Lactamase_B"/>
    <property type="match status" value="1"/>
</dbReference>
<proteinExistence type="predicted"/>
<comment type="catalytic activity">
    <reaction evidence="5">
        <text>a ribonucleotidyl-ribonucleotide-RNA + H2O = a 3'-end ribonucleotide-RNA + a 5'-end 5'-phospho-ribonucleoside-RNA + H(+)</text>
        <dbReference type="Rhea" id="RHEA:68096"/>
        <dbReference type="Rhea" id="RHEA-COMP:15179"/>
        <dbReference type="Rhea" id="RHEA-COMP:17355"/>
        <dbReference type="Rhea" id="RHEA-COMP:17428"/>
        <dbReference type="ChEBI" id="CHEBI:15377"/>
        <dbReference type="ChEBI" id="CHEBI:15378"/>
        <dbReference type="ChEBI" id="CHEBI:74896"/>
        <dbReference type="ChEBI" id="CHEBI:138282"/>
        <dbReference type="ChEBI" id="CHEBI:173118"/>
    </reaction>
    <physiologicalReaction direction="left-to-right" evidence="5">
        <dbReference type="Rhea" id="RHEA:68097"/>
    </physiologicalReaction>
</comment>
<dbReference type="Gene3D" id="3.60.15.10">
    <property type="entry name" value="Ribonuclease Z/Hydroxyacylglutathione hydrolase-like"/>
    <property type="match status" value="1"/>
</dbReference>
<keyword evidence="10" id="KW-1185">Reference proteome</keyword>
<reference evidence="8" key="2">
    <citation type="submission" date="2019-06" db="EMBL/GenBank/DDBJ databases">
        <title>Genomics analysis of Aphanomyces spp. identifies a new class of oomycete effector associated with host adaptation.</title>
        <authorList>
            <person name="Gaulin E."/>
        </authorList>
    </citation>
    <scope>NUCLEOTIDE SEQUENCE</scope>
    <source>
        <strain evidence="8">CBS 578.67</strain>
    </source>
</reference>
<dbReference type="InterPro" id="IPR036866">
    <property type="entry name" value="RibonucZ/Hydroxyglut_hydro"/>
</dbReference>
<dbReference type="InterPro" id="IPR039344">
    <property type="entry name" value="MBLAC1"/>
</dbReference>
<evidence type="ECO:0000256" key="2">
    <source>
        <dbReference type="ARBA" id="ARBA00011738"/>
    </source>
</evidence>
<evidence type="ECO:0000256" key="6">
    <source>
        <dbReference type="ARBA" id="ARBA00045869"/>
    </source>
</evidence>
<evidence type="ECO:0000256" key="1">
    <source>
        <dbReference type="ARBA" id="ARBA00004514"/>
    </source>
</evidence>
<dbReference type="Proteomes" id="UP000332933">
    <property type="component" value="Unassembled WGS sequence"/>
</dbReference>
<evidence type="ECO:0000256" key="5">
    <source>
        <dbReference type="ARBA" id="ARBA00044690"/>
    </source>
</evidence>
<dbReference type="SUPFAM" id="SSF56281">
    <property type="entry name" value="Metallo-hydrolase/oxidoreductase"/>
    <property type="match status" value="1"/>
</dbReference>
<reference evidence="9 10" key="1">
    <citation type="submission" date="2019-03" db="EMBL/GenBank/DDBJ databases">
        <authorList>
            <person name="Gaulin E."/>
            <person name="Dumas B."/>
        </authorList>
    </citation>
    <scope>NUCLEOTIDE SEQUENCE [LARGE SCALE GENOMIC DNA]</scope>
    <source>
        <strain evidence="9">CBS 568.67</strain>
    </source>
</reference>
<evidence type="ECO:0000256" key="4">
    <source>
        <dbReference type="ARBA" id="ARBA00032988"/>
    </source>
</evidence>
<dbReference type="OrthoDB" id="10250730at2759"/>
<protein>
    <recommendedName>
        <fullName evidence="3">Metallo-beta-lactamase domain-containing protein 1</fullName>
    </recommendedName>
    <alternativeName>
        <fullName evidence="4">Endoribonuclease MBLAC1</fullName>
    </alternativeName>
</protein>
<dbReference type="PANTHER" id="PTHR23200">
    <property type="entry name" value="METALLO-BETA-LACTAMASE DOMAIN-CONTAINING PROTEIN 1"/>
    <property type="match status" value="1"/>
</dbReference>
<name>A0A485KXW8_9STRA</name>
<evidence type="ECO:0000313" key="9">
    <source>
        <dbReference type="EMBL" id="VFT90201.1"/>
    </source>
</evidence>